<comment type="caution">
    <text evidence="3">The sequence shown here is derived from an EMBL/GenBank/DDBJ whole genome shotgun (WGS) entry which is preliminary data.</text>
</comment>
<name>A0AAV1T4Q0_9STRA</name>
<dbReference type="PANTHER" id="PTHR31558:SF3">
    <property type="entry name" value="CW14 PROTEIN"/>
    <property type="match status" value="1"/>
</dbReference>
<dbReference type="InterPro" id="IPR001849">
    <property type="entry name" value="PH_domain"/>
</dbReference>
<dbReference type="SUPFAM" id="SSF50729">
    <property type="entry name" value="PH domain-like"/>
    <property type="match status" value="1"/>
</dbReference>
<dbReference type="CDD" id="cd00821">
    <property type="entry name" value="PH"/>
    <property type="match status" value="1"/>
</dbReference>
<dbReference type="Proteomes" id="UP001162060">
    <property type="component" value="Unassembled WGS sequence"/>
</dbReference>
<dbReference type="Gene3D" id="2.30.29.30">
    <property type="entry name" value="Pleckstrin-homology domain (PH domain)/Phosphotyrosine-binding domain (PTB)"/>
    <property type="match status" value="1"/>
</dbReference>
<dbReference type="Pfam" id="PF00169">
    <property type="entry name" value="PH"/>
    <property type="match status" value="1"/>
</dbReference>
<keyword evidence="1" id="KW-0472">Membrane</keyword>
<organism evidence="3 5">
    <name type="scientific">Peronospora matthiolae</name>
    <dbReference type="NCBI Taxonomy" id="2874970"/>
    <lineage>
        <taxon>Eukaryota</taxon>
        <taxon>Sar</taxon>
        <taxon>Stramenopiles</taxon>
        <taxon>Oomycota</taxon>
        <taxon>Peronosporomycetes</taxon>
        <taxon>Peronosporales</taxon>
        <taxon>Peronosporaceae</taxon>
        <taxon>Peronospora</taxon>
    </lineage>
</organism>
<accession>A0AAV1T4Q0</accession>
<evidence type="ECO:0000256" key="1">
    <source>
        <dbReference type="SAM" id="Phobius"/>
    </source>
</evidence>
<dbReference type="EMBL" id="CAKLBY020000101">
    <property type="protein sequence ID" value="CAK7926674.1"/>
    <property type="molecule type" value="Genomic_DNA"/>
</dbReference>
<dbReference type="AlphaFoldDB" id="A0AAV1T4Q0"/>
<dbReference type="PANTHER" id="PTHR31558">
    <property type="entry name" value="CW14 PROTEIN"/>
    <property type="match status" value="1"/>
</dbReference>
<gene>
    <name evidence="4" type="ORF">PM001_LOCUS11824</name>
    <name evidence="3" type="ORF">PM001_LOCUS1349</name>
</gene>
<reference evidence="3" key="1">
    <citation type="submission" date="2024-01" db="EMBL/GenBank/DDBJ databases">
        <authorList>
            <person name="Webb A."/>
        </authorList>
    </citation>
    <scope>NUCLEOTIDE SEQUENCE</scope>
    <source>
        <strain evidence="3">Pm1</strain>
    </source>
</reference>
<evidence type="ECO:0000313" key="5">
    <source>
        <dbReference type="Proteomes" id="UP001162060"/>
    </source>
</evidence>
<protein>
    <recommendedName>
        <fullName evidence="2">PH domain-containing protein</fullName>
    </recommendedName>
</protein>
<feature type="transmembrane region" description="Helical" evidence="1">
    <location>
        <begin position="248"/>
        <end position="268"/>
    </location>
</feature>
<dbReference type="InterPro" id="IPR009769">
    <property type="entry name" value="EDR2_C"/>
</dbReference>
<evidence type="ECO:0000313" key="4">
    <source>
        <dbReference type="EMBL" id="CAK7926674.1"/>
    </source>
</evidence>
<evidence type="ECO:0000259" key="2">
    <source>
        <dbReference type="PROSITE" id="PS50003"/>
    </source>
</evidence>
<dbReference type="EMBL" id="CAKLBY020000014">
    <property type="protein sequence ID" value="CAK7896989.1"/>
    <property type="molecule type" value="Genomic_DNA"/>
</dbReference>
<evidence type="ECO:0000313" key="3">
    <source>
        <dbReference type="EMBL" id="CAK7896989.1"/>
    </source>
</evidence>
<dbReference type="InterPro" id="IPR011993">
    <property type="entry name" value="PH-like_dom_sf"/>
</dbReference>
<feature type="domain" description="PH" evidence="2">
    <location>
        <begin position="31"/>
        <end position="147"/>
    </location>
</feature>
<sequence length="611" mass="66794">MPSPSQAPIAGMGLPLSAPSASHVPPPVPSTALLASYLLKQSAGKWKRKRWNQRWFVLDQDKGVLRYFRYASPLASLDLRQDAHGVLQLKQKGVSLVVQGRLPAGVPLTPFCFSILYGDEGQQEVRLCADSDVDFRKWTMAVAALITPLSSNGLLKARDTGGERPTGASVPSSLSVAVDATVSSPLVRAGDGLDAKTTTRNAEVVERVRGIEVEPRQVIEQMYAILCGNKTVLLALNPAIVIARCVNMSTWCFVALVANAVVIWLLWFRKMESHYKYLSSRPPSRTNDAIPPPTSCAQAKSDFDDLKDESSTKLEADRTEAQASSSCLSSKRALFLGKIDGIKVSAGFSLKMGTAASTETGTGCWTHVDATRFDVRQGPNYRKTKLKSASASALLELVAVDIYQSDVKVDNVGSVVNLSVLKPVTGDLDLFIVNCQVPSYQPSNPLWGEKQSDGAGFNFVTYFAIPPAIREMLDRREEPSLPAVRLLKDFMQPDSWASERFKAIGVVANPQEQQLGRAERHLLETYNGQPILTRPQHEFHRGDGYFEVDVNAHDFNYIARKGLVGISSHACSMVLDFGFVLEGQEDHELPEQILGCVRLCKVDICSAPSLS</sequence>
<dbReference type="SMART" id="SM00233">
    <property type="entry name" value="PH"/>
    <property type="match status" value="1"/>
</dbReference>
<proteinExistence type="predicted"/>
<dbReference type="Pfam" id="PF07059">
    <property type="entry name" value="EDR2_C"/>
    <property type="match status" value="1"/>
</dbReference>
<keyword evidence="1" id="KW-0812">Transmembrane</keyword>
<keyword evidence="1" id="KW-1133">Transmembrane helix</keyword>
<dbReference type="PROSITE" id="PS50003">
    <property type="entry name" value="PH_DOMAIN"/>
    <property type="match status" value="1"/>
</dbReference>